<dbReference type="EMBL" id="BARV01034874">
    <property type="protein sequence ID" value="GAI51442.1"/>
    <property type="molecule type" value="Genomic_DNA"/>
</dbReference>
<proteinExistence type="predicted"/>
<protein>
    <submittedName>
        <fullName evidence="1">Uncharacterized protein</fullName>
    </submittedName>
</protein>
<name>X1P547_9ZZZZ</name>
<reference evidence="1" key="1">
    <citation type="journal article" date="2014" name="Front. Microbiol.">
        <title>High frequency of phylogenetically diverse reductive dehalogenase-homologous genes in deep subseafloor sedimentary metagenomes.</title>
        <authorList>
            <person name="Kawai M."/>
            <person name="Futagami T."/>
            <person name="Toyoda A."/>
            <person name="Takaki Y."/>
            <person name="Nishi S."/>
            <person name="Hori S."/>
            <person name="Arai W."/>
            <person name="Tsubouchi T."/>
            <person name="Morono Y."/>
            <person name="Uchiyama I."/>
            <person name="Ito T."/>
            <person name="Fujiyama A."/>
            <person name="Inagaki F."/>
            <person name="Takami H."/>
        </authorList>
    </citation>
    <scope>NUCLEOTIDE SEQUENCE</scope>
    <source>
        <strain evidence="1">Expedition CK06-06</strain>
    </source>
</reference>
<organism evidence="1">
    <name type="scientific">marine sediment metagenome</name>
    <dbReference type="NCBI Taxonomy" id="412755"/>
    <lineage>
        <taxon>unclassified sequences</taxon>
        <taxon>metagenomes</taxon>
        <taxon>ecological metagenomes</taxon>
    </lineage>
</organism>
<accession>X1P547</accession>
<gene>
    <name evidence="1" type="ORF">S06H3_54511</name>
</gene>
<dbReference type="AlphaFoldDB" id="X1P547"/>
<comment type="caution">
    <text evidence="1">The sequence shown here is derived from an EMBL/GenBank/DDBJ whole genome shotgun (WGS) entry which is preliminary data.</text>
</comment>
<evidence type="ECO:0000313" key="1">
    <source>
        <dbReference type="EMBL" id="GAI51442.1"/>
    </source>
</evidence>
<sequence length="31" mass="3235">TKEKGAKGLLEGVEGNSKIKVANVSKSFITT</sequence>
<feature type="non-terminal residue" evidence="1">
    <location>
        <position position="1"/>
    </location>
</feature>